<keyword evidence="3" id="KW-1185">Reference proteome</keyword>
<keyword evidence="1" id="KW-0812">Transmembrane</keyword>
<evidence type="ECO:0000313" key="2">
    <source>
        <dbReference type="EMBL" id="SPF28982.1"/>
    </source>
</evidence>
<dbReference type="EMBL" id="OMKW01000002">
    <property type="protein sequence ID" value="SPF28982.1"/>
    <property type="molecule type" value="Genomic_DNA"/>
</dbReference>
<feature type="transmembrane region" description="Helical" evidence="1">
    <location>
        <begin position="96"/>
        <end position="116"/>
    </location>
</feature>
<evidence type="ECO:0000313" key="3">
    <source>
        <dbReference type="Proteomes" id="UP000244932"/>
    </source>
</evidence>
<dbReference type="AlphaFoldDB" id="A0A2R8A9V4"/>
<proteinExistence type="predicted"/>
<keyword evidence="1" id="KW-0472">Membrane</keyword>
<name>A0A2R8A9V4_9RHOB</name>
<dbReference type="Proteomes" id="UP000244932">
    <property type="component" value="Unassembled WGS sequence"/>
</dbReference>
<dbReference type="RefSeq" id="WP_108781721.1">
    <property type="nucleotide sequence ID" value="NZ_OMKW01000002.1"/>
</dbReference>
<reference evidence="2 3" key="1">
    <citation type="submission" date="2018-03" db="EMBL/GenBank/DDBJ databases">
        <authorList>
            <person name="Keele B.F."/>
        </authorList>
    </citation>
    <scope>NUCLEOTIDE SEQUENCE [LARGE SCALE GENOMIC DNA]</scope>
    <source>
        <strain evidence="2 3">CeCT 8812</strain>
    </source>
</reference>
<keyword evidence="1" id="KW-1133">Transmembrane helix</keyword>
<protein>
    <submittedName>
        <fullName evidence="2">Uncharacterized protein</fullName>
    </submittedName>
</protein>
<gene>
    <name evidence="2" type="ORF">POI8812_01287</name>
</gene>
<evidence type="ECO:0000256" key="1">
    <source>
        <dbReference type="SAM" id="Phobius"/>
    </source>
</evidence>
<sequence>MVDQRKWLTAQEFYGTQTDPMRGKRRERRARPANEVRDLILSLISLDEMTEAVERDGKLSEEVTRENGAFRTVRIRTDLIAFISVLRRRHHHHEGYDLSLATVLSLMALYGIRGLLVMDKFKPIKPTT</sequence>
<accession>A0A2R8A9V4</accession>
<organism evidence="2 3">
    <name type="scientific">Pontivivens insulae</name>
    <dbReference type="NCBI Taxonomy" id="1639689"/>
    <lineage>
        <taxon>Bacteria</taxon>
        <taxon>Pseudomonadati</taxon>
        <taxon>Pseudomonadota</taxon>
        <taxon>Alphaproteobacteria</taxon>
        <taxon>Rhodobacterales</taxon>
        <taxon>Paracoccaceae</taxon>
        <taxon>Pontivivens</taxon>
    </lineage>
</organism>